<evidence type="ECO:0000313" key="2">
    <source>
        <dbReference type="Proteomes" id="UP000199391"/>
    </source>
</evidence>
<dbReference type="EMBL" id="FPBO01000017">
    <property type="protein sequence ID" value="SFU97428.1"/>
    <property type="molecule type" value="Genomic_DNA"/>
</dbReference>
<proteinExistence type="predicted"/>
<dbReference type="AlphaFoldDB" id="A0A1I7KIZ9"/>
<keyword evidence="2" id="KW-1185">Reference proteome</keyword>
<name>A0A1I7KIZ9_9BURK</name>
<sequence>MPIMTRDLRNAHGVVQNIEPGNIVDLAIATMGFAGFEDLGSLVQAVTVVRRAELNDAHWELFLECNGTLIKVDLTMHGYRVLYGAALPVGGAITSERIVLDTPKSLGIVLRAVSDVALAKGQWTGTQAYNCQDFAIALMLEMRMSTRRIFPFELRRAVTKRNGRLGLPGIGDGM</sequence>
<gene>
    <name evidence="1" type="ORF">SAMN05216552_101748</name>
</gene>
<evidence type="ECO:0000313" key="1">
    <source>
        <dbReference type="EMBL" id="SFU97428.1"/>
    </source>
</evidence>
<dbReference type="Proteomes" id="UP000199391">
    <property type="component" value="Unassembled WGS sequence"/>
</dbReference>
<protein>
    <submittedName>
        <fullName evidence="1">Uncharacterized protein</fullName>
    </submittedName>
</protein>
<organism evidence="1 2">
    <name type="scientific">Pseudoduganella namucuonensis</name>
    <dbReference type="NCBI Taxonomy" id="1035707"/>
    <lineage>
        <taxon>Bacteria</taxon>
        <taxon>Pseudomonadati</taxon>
        <taxon>Pseudomonadota</taxon>
        <taxon>Betaproteobacteria</taxon>
        <taxon>Burkholderiales</taxon>
        <taxon>Oxalobacteraceae</taxon>
        <taxon>Telluria group</taxon>
        <taxon>Pseudoduganella</taxon>
    </lineage>
</organism>
<reference evidence="2" key="1">
    <citation type="submission" date="2016-10" db="EMBL/GenBank/DDBJ databases">
        <authorList>
            <person name="Varghese N."/>
            <person name="Submissions S."/>
        </authorList>
    </citation>
    <scope>NUCLEOTIDE SEQUENCE [LARGE SCALE GENOMIC DNA]</scope>
    <source>
        <strain evidence="2">CGMCC 1.11014</strain>
    </source>
</reference>
<accession>A0A1I7KIZ9</accession>